<organism evidence="3 4">
    <name type="scientific">Comamonas squillarum</name>
    <dbReference type="NCBI Taxonomy" id="2977320"/>
    <lineage>
        <taxon>Bacteria</taxon>
        <taxon>Pseudomonadati</taxon>
        <taxon>Pseudomonadota</taxon>
        <taxon>Betaproteobacteria</taxon>
        <taxon>Burkholderiales</taxon>
        <taxon>Comamonadaceae</taxon>
        <taxon>Comamonas</taxon>
    </lineage>
</organism>
<proteinExistence type="predicted"/>
<feature type="signal peptide" evidence="2">
    <location>
        <begin position="1"/>
        <end position="24"/>
    </location>
</feature>
<sequence length="121" mass="12597">MRTAHVLRWLAGAGGLAVTSWLSAQTAAPLATDPHAPTSALQHRPLAKSGRIVDEPGDWRQANAAVAAFGRGHADVIAWEKAQAGPGGAQAMPASRVDARRHEAHGDHSAHGQPRAQGGQR</sequence>
<evidence type="ECO:0000256" key="2">
    <source>
        <dbReference type="SAM" id="SignalP"/>
    </source>
</evidence>
<keyword evidence="4" id="KW-1185">Reference proteome</keyword>
<dbReference type="Proteomes" id="UP001058290">
    <property type="component" value="Chromosome"/>
</dbReference>
<evidence type="ECO:0000256" key="1">
    <source>
        <dbReference type="SAM" id="MobiDB-lite"/>
    </source>
</evidence>
<dbReference type="EMBL" id="CP104377">
    <property type="protein sequence ID" value="UXC18971.1"/>
    <property type="molecule type" value="Genomic_DNA"/>
</dbReference>
<gene>
    <name evidence="3" type="ORF">N4T19_02265</name>
</gene>
<accession>A0ABY5ZYG4</accession>
<feature type="compositionally biased region" description="Basic and acidic residues" evidence="1">
    <location>
        <begin position="97"/>
        <end position="110"/>
    </location>
</feature>
<reference evidence="3" key="1">
    <citation type="submission" date="2022-09" db="EMBL/GenBank/DDBJ databases">
        <title>Bacterial diversity in gut of crayfish and pufferfish.</title>
        <authorList>
            <person name="Huang Y."/>
        </authorList>
    </citation>
    <scope>NUCLEOTIDE SEQUENCE</scope>
    <source>
        <strain evidence="3">PR12</strain>
    </source>
</reference>
<evidence type="ECO:0008006" key="5">
    <source>
        <dbReference type="Google" id="ProtNLM"/>
    </source>
</evidence>
<keyword evidence="2" id="KW-0732">Signal</keyword>
<name>A0ABY5ZYG4_9BURK</name>
<feature type="chain" id="PRO_5045386372" description="DUF4148 domain-containing protein" evidence="2">
    <location>
        <begin position="25"/>
        <end position="121"/>
    </location>
</feature>
<feature type="region of interest" description="Disordered" evidence="1">
    <location>
        <begin position="82"/>
        <end position="121"/>
    </location>
</feature>
<evidence type="ECO:0000313" key="4">
    <source>
        <dbReference type="Proteomes" id="UP001058290"/>
    </source>
</evidence>
<protein>
    <recommendedName>
        <fullName evidence="5">DUF4148 domain-containing protein</fullName>
    </recommendedName>
</protein>
<dbReference type="RefSeq" id="WP_182345483.1">
    <property type="nucleotide sequence ID" value="NZ_CP104377.1"/>
</dbReference>
<evidence type="ECO:0000313" key="3">
    <source>
        <dbReference type="EMBL" id="UXC18971.1"/>
    </source>
</evidence>